<dbReference type="VEuPathDB" id="FungiDB:NECHADRAFT_82785"/>
<accession>C7YWU3</accession>
<protein>
    <submittedName>
        <fullName evidence="2">Uncharacterized protein</fullName>
    </submittedName>
</protein>
<feature type="compositionally biased region" description="Basic and acidic residues" evidence="1">
    <location>
        <begin position="167"/>
        <end position="178"/>
    </location>
</feature>
<dbReference type="InParanoid" id="C7YWU3"/>
<feature type="compositionally biased region" description="Basic and acidic residues" evidence="1">
    <location>
        <begin position="57"/>
        <end position="67"/>
    </location>
</feature>
<feature type="region of interest" description="Disordered" evidence="1">
    <location>
        <begin position="167"/>
        <end position="247"/>
    </location>
</feature>
<name>C7YWU3_FUSV7</name>
<sequence length="247" mass="27824">MQVWLCSQKENYHQTTKTNITMTTRTGFSTKQYLPHDAAGASQPQPPLATSSQHIAEATEQREERASIDSASSSRRNSIQGHLERLRRRTAFMISGESVIDPIEWNYQRASPKEPVWDWFAMDNVFHRPAPSARGDCKHLIRPLSPKSQPTRDQVELERAVRAYEDRLRPVEDKDAKPTDATANPPQVHLPVPLLDYQPAKQELDKNGIPKFCPPLQPQSLKRKPSGNADGTNEDGGRKRVKTASLA</sequence>
<reference evidence="2 3" key="1">
    <citation type="journal article" date="2009" name="PLoS Genet.">
        <title>The genome of Nectria haematococca: contribution of supernumerary chromosomes to gene expansion.</title>
        <authorList>
            <person name="Coleman J.J."/>
            <person name="Rounsley S.D."/>
            <person name="Rodriguez-Carres M."/>
            <person name="Kuo A."/>
            <person name="Wasmann C.C."/>
            <person name="Grimwood J."/>
            <person name="Schmutz J."/>
            <person name="Taga M."/>
            <person name="White G.J."/>
            <person name="Zhou S."/>
            <person name="Schwartz D.C."/>
            <person name="Freitag M."/>
            <person name="Ma L.J."/>
            <person name="Danchin E.G."/>
            <person name="Henrissat B."/>
            <person name="Coutinho P.M."/>
            <person name="Nelson D.R."/>
            <person name="Straney D."/>
            <person name="Napoli C.A."/>
            <person name="Barker B.M."/>
            <person name="Gribskov M."/>
            <person name="Rep M."/>
            <person name="Kroken S."/>
            <person name="Molnar I."/>
            <person name="Rensing C."/>
            <person name="Kennell J.C."/>
            <person name="Zamora J."/>
            <person name="Farman M.L."/>
            <person name="Selker E.U."/>
            <person name="Salamov A."/>
            <person name="Shapiro H."/>
            <person name="Pangilinan J."/>
            <person name="Lindquist E."/>
            <person name="Lamers C."/>
            <person name="Grigoriev I.V."/>
            <person name="Geiser D.M."/>
            <person name="Covert S.F."/>
            <person name="Temporini E."/>
            <person name="Vanetten H.D."/>
        </authorList>
    </citation>
    <scope>NUCLEOTIDE SEQUENCE [LARGE SCALE GENOMIC DNA]</scope>
    <source>
        <strain evidence="3">ATCC MYA-4622 / CBS 123669 / FGSC 9596 / NRRL 45880 / 77-13-4</strain>
    </source>
</reference>
<proteinExistence type="predicted"/>
<dbReference type="RefSeq" id="XP_003049432.1">
    <property type="nucleotide sequence ID" value="XM_003049386.1"/>
</dbReference>
<gene>
    <name evidence="2" type="ORF">NECHADRAFT_82785</name>
</gene>
<keyword evidence="3" id="KW-1185">Reference proteome</keyword>
<dbReference type="OrthoDB" id="5094823at2759"/>
<dbReference type="KEGG" id="nhe:NECHADRAFT_82785"/>
<feature type="compositionally biased region" description="Low complexity" evidence="1">
    <location>
        <begin position="68"/>
        <end position="79"/>
    </location>
</feature>
<organism evidence="2 3">
    <name type="scientific">Fusarium vanettenii (strain ATCC MYA-4622 / CBS 123669 / FGSC 9596 / NRRL 45880 / 77-13-4)</name>
    <name type="common">Fusarium solani subsp. pisi</name>
    <dbReference type="NCBI Taxonomy" id="660122"/>
    <lineage>
        <taxon>Eukaryota</taxon>
        <taxon>Fungi</taxon>
        <taxon>Dikarya</taxon>
        <taxon>Ascomycota</taxon>
        <taxon>Pezizomycotina</taxon>
        <taxon>Sordariomycetes</taxon>
        <taxon>Hypocreomycetidae</taxon>
        <taxon>Hypocreales</taxon>
        <taxon>Nectriaceae</taxon>
        <taxon>Fusarium</taxon>
        <taxon>Fusarium solani species complex</taxon>
        <taxon>Fusarium vanettenii</taxon>
    </lineage>
</organism>
<dbReference type="AlphaFoldDB" id="C7YWU3"/>
<dbReference type="HOGENOM" id="CLU_1124818_0_0_1"/>
<evidence type="ECO:0000313" key="3">
    <source>
        <dbReference type="Proteomes" id="UP000005206"/>
    </source>
</evidence>
<evidence type="ECO:0000256" key="1">
    <source>
        <dbReference type="SAM" id="MobiDB-lite"/>
    </source>
</evidence>
<dbReference type="Proteomes" id="UP000005206">
    <property type="component" value="Chromosome 7"/>
</dbReference>
<feature type="region of interest" description="Disordered" evidence="1">
    <location>
        <begin position="36"/>
        <end position="82"/>
    </location>
</feature>
<dbReference type="GeneID" id="9677072"/>
<evidence type="ECO:0000313" key="2">
    <source>
        <dbReference type="EMBL" id="EEU43719.1"/>
    </source>
</evidence>
<dbReference type="EMBL" id="GG698902">
    <property type="protein sequence ID" value="EEU43719.1"/>
    <property type="molecule type" value="Genomic_DNA"/>
</dbReference>